<feature type="compositionally biased region" description="Basic residues" evidence="1">
    <location>
        <begin position="13"/>
        <end position="24"/>
    </location>
</feature>
<evidence type="ECO:0000256" key="2">
    <source>
        <dbReference type="SAM" id="Phobius"/>
    </source>
</evidence>
<reference evidence="3 4" key="1">
    <citation type="submission" date="2009-11" db="EMBL/GenBank/DDBJ databases">
        <title>Annotation of Allomyces macrogynus ATCC 38327.</title>
        <authorList>
            <consortium name="The Broad Institute Genome Sequencing Platform"/>
            <person name="Russ C."/>
            <person name="Cuomo C."/>
            <person name="Burger G."/>
            <person name="Gray M.W."/>
            <person name="Holland P.W.H."/>
            <person name="King N."/>
            <person name="Lang F.B.F."/>
            <person name="Roger A.J."/>
            <person name="Ruiz-Trillo I."/>
            <person name="Young S.K."/>
            <person name="Zeng Q."/>
            <person name="Gargeya S."/>
            <person name="Fitzgerald M."/>
            <person name="Haas B."/>
            <person name="Abouelleil A."/>
            <person name="Alvarado L."/>
            <person name="Arachchi H.M."/>
            <person name="Berlin A."/>
            <person name="Chapman S.B."/>
            <person name="Gearin G."/>
            <person name="Goldberg J."/>
            <person name="Griggs A."/>
            <person name="Gujja S."/>
            <person name="Hansen M."/>
            <person name="Heiman D."/>
            <person name="Howarth C."/>
            <person name="Larimer J."/>
            <person name="Lui A."/>
            <person name="MacDonald P.J.P."/>
            <person name="McCowen C."/>
            <person name="Montmayeur A."/>
            <person name="Murphy C."/>
            <person name="Neiman D."/>
            <person name="Pearson M."/>
            <person name="Priest M."/>
            <person name="Roberts A."/>
            <person name="Saif S."/>
            <person name="Shea T."/>
            <person name="Sisk P."/>
            <person name="Stolte C."/>
            <person name="Sykes S."/>
            <person name="Wortman J."/>
            <person name="Nusbaum C."/>
            <person name="Birren B."/>
        </authorList>
    </citation>
    <scope>NUCLEOTIDE SEQUENCE [LARGE SCALE GENOMIC DNA]</scope>
    <source>
        <strain evidence="3 4">ATCC 38327</strain>
    </source>
</reference>
<feature type="transmembrane region" description="Helical" evidence="2">
    <location>
        <begin position="97"/>
        <end position="116"/>
    </location>
</feature>
<keyword evidence="2" id="KW-0812">Transmembrane</keyword>
<name>A0A0L0SPQ4_ALLM3</name>
<evidence type="ECO:0008006" key="5">
    <source>
        <dbReference type="Google" id="ProtNLM"/>
    </source>
</evidence>
<keyword evidence="4" id="KW-1185">Reference proteome</keyword>
<reference evidence="4" key="2">
    <citation type="submission" date="2009-11" db="EMBL/GenBank/DDBJ databases">
        <title>The Genome Sequence of Allomyces macrogynus strain ATCC 38327.</title>
        <authorList>
            <consortium name="The Broad Institute Genome Sequencing Platform"/>
            <person name="Russ C."/>
            <person name="Cuomo C."/>
            <person name="Shea T."/>
            <person name="Young S.K."/>
            <person name="Zeng Q."/>
            <person name="Koehrsen M."/>
            <person name="Haas B."/>
            <person name="Borodovsky M."/>
            <person name="Guigo R."/>
            <person name="Alvarado L."/>
            <person name="Berlin A."/>
            <person name="Borenstein D."/>
            <person name="Chen Z."/>
            <person name="Engels R."/>
            <person name="Freedman E."/>
            <person name="Gellesch M."/>
            <person name="Goldberg J."/>
            <person name="Griggs A."/>
            <person name="Gujja S."/>
            <person name="Heiman D."/>
            <person name="Hepburn T."/>
            <person name="Howarth C."/>
            <person name="Jen D."/>
            <person name="Larson L."/>
            <person name="Lewis B."/>
            <person name="Mehta T."/>
            <person name="Park D."/>
            <person name="Pearson M."/>
            <person name="Roberts A."/>
            <person name="Saif S."/>
            <person name="Shenoy N."/>
            <person name="Sisk P."/>
            <person name="Stolte C."/>
            <person name="Sykes S."/>
            <person name="Walk T."/>
            <person name="White J."/>
            <person name="Yandava C."/>
            <person name="Burger G."/>
            <person name="Gray M.W."/>
            <person name="Holland P.W.H."/>
            <person name="King N."/>
            <person name="Lang F.B.F."/>
            <person name="Roger A.J."/>
            <person name="Ruiz-Trillo I."/>
            <person name="Lander E."/>
            <person name="Nusbaum C."/>
        </authorList>
    </citation>
    <scope>NUCLEOTIDE SEQUENCE [LARGE SCALE GENOMIC DNA]</scope>
    <source>
        <strain evidence="4">ATCC 38327</strain>
    </source>
</reference>
<keyword evidence="2" id="KW-1133">Transmembrane helix</keyword>
<feature type="region of interest" description="Disordered" evidence="1">
    <location>
        <begin position="1"/>
        <end position="24"/>
    </location>
</feature>
<gene>
    <name evidence="3" type="ORF">AMAG_19154</name>
</gene>
<evidence type="ECO:0000313" key="4">
    <source>
        <dbReference type="Proteomes" id="UP000054350"/>
    </source>
</evidence>
<dbReference type="Proteomes" id="UP000054350">
    <property type="component" value="Unassembled WGS sequence"/>
</dbReference>
<evidence type="ECO:0000256" key="1">
    <source>
        <dbReference type="SAM" id="MobiDB-lite"/>
    </source>
</evidence>
<protein>
    <recommendedName>
        <fullName evidence="5">Transmembrane protein</fullName>
    </recommendedName>
</protein>
<dbReference type="VEuPathDB" id="FungiDB:AMAG_19154"/>
<evidence type="ECO:0000313" key="3">
    <source>
        <dbReference type="EMBL" id="KNE64365.1"/>
    </source>
</evidence>
<proteinExistence type="predicted"/>
<sequence length="117" mass="13828">MRAPSRVADARRQGRRQRSRRTSRRVPRLGVVVRVGPCPDRRRHWPRIWMMRQVLRLSRAGFSLRRNSRPRVQSRGKGIFGVVLFLCRFVSRAWLPCQFWIVVIVLFPLSASAFLVF</sequence>
<dbReference type="AlphaFoldDB" id="A0A0L0SPQ4"/>
<dbReference type="EMBL" id="GG745344">
    <property type="protein sequence ID" value="KNE64365.1"/>
    <property type="molecule type" value="Genomic_DNA"/>
</dbReference>
<accession>A0A0L0SPQ4</accession>
<organism evidence="3 4">
    <name type="scientific">Allomyces macrogynus (strain ATCC 38327)</name>
    <name type="common">Allomyces javanicus var. macrogynus</name>
    <dbReference type="NCBI Taxonomy" id="578462"/>
    <lineage>
        <taxon>Eukaryota</taxon>
        <taxon>Fungi</taxon>
        <taxon>Fungi incertae sedis</taxon>
        <taxon>Blastocladiomycota</taxon>
        <taxon>Blastocladiomycetes</taxon>
        <taxon>Blastocladiales</taxon>
        <taxon>Blastocladiaceae</taxon>
        <taxon>Allomyces</taxon>
    </lineage>
</organism>
<keyword evidence="2" id="KW-0472">Membrane</keyword>